<dbReference type="AlphaFoldDB" id="A0A3B0VX26"/>
<dbReference type="SUPFAM" id="SSF51316">
    <property type="entry name" value="Mss4-like"/>
    <property type="match status" value="1"/>
</dbReference>
<dbReference type="PANTHER" id="PTHR33337">
    <property type="entry name" value="GFA DOMAIN-CONTAINING PROTEIN"/>
    <property type="match status" value="1"/>
</dbReference>
<evidence type="ECO:0000256" key="4">
    <source>
        <dbReference type="ARBA" id="ARBA00023239"/>
    </source>
</evidence>
<evidence type="ECO:0000259" key="5">
    <source>
        <dbReference type="PROSITE" id="PS51891"/>
    </source>
</evidence>
<dbReference type="Pfam" id="PF04828">
    <property type="entry name" value="GFA"/>
    <property type="match status" value="1"/>
</dbReference>
<evidence type="ECO:0000256" key="3">
    <source>
        <dbReference type="ARBA" id="ARBA00022833"/>
    </source>
</evidence>
<proteinExistence type="inferred from homology"/>
<dbReference type="PANTHER" id="PTHR33337:SF40">
    <property type="entry name" value="CENP-V_GFA DOMAIN-CONTAINING PROTEIN-RELATED"/>
    <property type="match status" value="1"/>
</dbReference>
<evidence type="ECO:0000256" key="1">
    <source>
        <dbReference type="ARBA" id="ARBA00005495"/>
    </source>
</evidence>
<dbReference type="GO" id="GO:0046872">
    <property type="term" value="F:metal ion binding"/>
    <property type="evidence" value="ECO:0007669"/>
    <property type="project" value="UniProtKB-KW"/>
</dbReference>
<gene>
    <name evidence="6" type="ORF">MNBD_GAMMA02-1421</name>
</gene>
<sequence>MYKGSCLCGSIQFEVTRELGKSDACHCVQCRKWTGHFLPSTEVKREALQIESKAELKWYQSSGKVRRGFCAQCGSSLFFDPIDQSKHNWIAIALGAFDQPTQVKLGMHIFVAEKGDYYELNDGLPQNQH</sequence>
<protein>
    <submittedName>
        <fullName evidence="6">Gfa-like protein</fullName>
    </submittedName>
</protein>
<dbReference type="PROSITE" id="PS51891">
    <property type="entry name" value="CENP_V_GFA"/>
    <property type="match status" value="1"/>
</dbReference>
<evidence type="ECO:0000256" key="2">
    <source>
        <dbReference type="ARBA" id="ARBA00022723"/>
    </source>
</evidence>
<evidence type="ECO:0000313" key="6">
    <source>
        <dbReference type="EMBL" id="VAW43682.1"/>
    </source>
</evidence>
<feature type="domain" description="CENP-V/GFA" evidence="5">
    <location>
        <begin position="2"/>
        <end position="119"/>
    </location>
</feature>
<dbReference type="GO" id="GO:0016846">
    <property type="term" value="F:carbon-sulfur lyase activity"/>
    <property type="evidence" value="ECO:0007669"/>
    <property type="project" value="InterPro"/>
</dbReference>
<keyword evidence="2" id="KW-0479">Metal-binding</keyword>
<dbReference type="InterPro" id="IPR011057">
    <property type="entry name" value="Mss4-like_sf"/>
</dbReference>
<dbReference type="Gene3D" id="3.90.1590.10">
    <property type="entry name" value="glutathione-dependent formaldehyde- activating enzyme (gfa)"/>
    <property type="match status" value="1"/>
</dbReference>
<comment type="similarity">
    <text evidence="1">Belongs to the Gfa family.</text>
</comment>
<accession>A0A3B0VX26</accession>
<name>A0A3B0VX26_9ZZZZ</name>
<keyword evidence="3" id="KW-0862">Zinc</keyword>
<reference evidence="6" key="1">
    <citation type="submission" date="2018-06" db="EMBL/GenBank/DDBJ databases">
        <authorList>
            <person name="Zhirakovskaya E."/>
        </authorList>
    </citation>
    <scope>NUCLEOTIDE SEQUENCE</scope>
</reference>
<organism evidence="6">
    <name type="scientific">hydrothermal vent metagenome</name>
    <dbReference type="NCBI Taxonomy" id="652676"/>
    <lineage>
        <taxon>unclassified sequences</taxon>
        <taxon>metagenomes</taxon>
        <taxon>ecological metagenomes</taxon>
    </lineage>
</organism>
<dbReference type="InterPro" id="IPR006913">
    <property type="entry name" value="CENP-V/GFA"/>
</dbReference>
<keyword evidence="4" id="KW-0456">Lyase</keyword>
<dbReference type="EMBL" id="UOFA01000008">
    <property type="protein sequence ID" value="VAW43682.1"/>
    <property type="molecule type" value="Genomic_DNA"/>
</dbReference>